<reference evidence="6" key="1">
    <citation type="journal article" date="2019" name="Int. J. Syst. Evol. Microbiol.">
        <title>The Global Catalogue of Microorganisms (GCM) 10K type strain sequencing project: providing services to taxonomists for standard genome sequencing and annotation.</title>
        <authorList>
            <consortium name="The Broad Institute Genomics Platform"/>
            <consortium name="The Broad Institute Genome Sequencing Center for Infectious Disease"/>
            <person name="Wu L."/>
            <person name="Ma J."/>
        </authorList>
    </citation>
    <scope>NUCLEOTIDE SEQUENCE [LARGE SCALE GENOMIC DNA]</scope>
    <source>
        <strain evidence="6">JCM 11896</strain>
    </source>
</reference>
<dbReference type="InterPro" id="IPR043128">
    <property type="entry name" value="Rev_trsase/Diguanyl_cyclase"/>
</dbReference>
<dbReference type="Gene3D" id="3.40.1170.60">
    <property type="match status" value="1"/>
</dbReference>
<sequence>MSRWILHADLDQFLAAAEVLRRPELAGRPVVVGGHGGPDARTVVATASYEARAFGVRSGMPMAAARRRCPDAVFLPSDTAYYQRVSDEVMRLLRGLGEPVEVIGWDEAFVGTDGDPRALAQRIRETVAGTGLSCAVGIGDNTLRAKTATGYAKPAGVHELTAANWFGTLGAEPPEALPGIGRATGRTLAGLGITTVTRLAESRPGDVAAELGPRRGPYLVSLGRGMGRTELDTGPWVPRSRSRETTFPADLTDRAELHAALRTLALRVADDVAEEGRDCVRVGIRVRTRSFRTSTRSRGLDPPGRDAGPIAAVAATLLDELDPDRPVRLLGVRAELAAPTGGTV</sequence>
<dbReference type="InterPro" id="IPR043502">
    <property type="entry name" value="DNA/RNA_pol_sf"/>
</dbReference>
<dbReference type="InterPro" id="IPR050116">
    <property type="entry name" value="DNA_polymerase-Y"/>
</dbReference>
<dbReference type="SUPFAM" id="SSF56672">
    <property type="entry name" value="DNA/RNA polymerases"/>
    <property type="match status" value="1"/>
</dbReference>
<evidence type="ECO:0000256" key="2">
    <source>
        <dbReference type="ARBA" id="ARBA00025589"/>
    </source>
</evidence>
<dbReference type="Gene3D" id="3.30.1490.100">
    <property type="entry name" value="DNA polymerase, Y-family, little finger domain"/>
    <property type="match status" value="1"/>
</dbReference>
<name>A0ABP4IFR1_9PSEU</name>
<evidence type="ECO:0000256" key="1">
    <source>
        <dbReference type="ARBA" id="ARBA00010945"/>
    </source>
</evidence>
<dbReference type="Proteomes" id="UP001501414">
    <property type="component" value="Unassembled WGS sequence"/>
</dbReference>
<dbReference type="InterPro" id="IPR017961">
    <property type="entry name" value="DNA_pol_Y-fam_little_finger"/>
</dbReference>
<dbReference type="NCBIfam" id="NF002883">
    <property type="entry name" value="PRK03352.1"/>
    <property type="match status" value="1"/>
</dbReference>
<dbReference type="PANTHER" id="PTHR11076:SF33">
    <property type="entry name" value="DNA POLYMERASE KAPPA"/>
    <property type="match status" value="1"/>
</dbReference>
<dbReference type="PROSITE" id="PS50173">
    <property type="entry name" value="UMUC"/>
    <property type="match status" value="1"/>
</dbReference>
<dbReference type="InterPro" id="IPR022880">
    <property type="entry name" value="DNApol_IV"/>
</dbReference>
<dbReference type="Gene3D" id="1.10.150.20">
    <property type="entry name" value="5' to 3' exonuclease, C-terminal subdomain"/>
    <property type="match status" value="1"/>
</dbReference>
<accession>A0ABP4IFR1</accession>
<evidence type="ECO:0000313" key="5">
    <source>
        <dbReference type="EMBL" id="GAA1389368.1"/>
    </source>
</evidence>
<dbReference type="Gene3D" id="3.30.70.270">
    <property type="match status" value="1"/>
</dbReference>
<dbReference type="EMBL" id="BAAAJK010000009">
    <property type="protein sequence ID" value="GAA1389368.1"/>
    <property type="molecule type" value="Genomic_DNA"/>
</dbReference>
<evidence type="ECO:0000256" key="3">
    <source>
        <dbReference type="ARBA" id="ARBA00049244"/>
    </source>
</evidence>
<comment type="catalytic activity">
    <reaction evidence="3">
        <text>DNA(n) + a 2'-deoxyribonucleoside 5'-triphosphate = DNA(n+1) + diphosphate</text>
        <dbReference type="Rhea" id="RHEA:22508"/>
        <dbReference type="Rhea" id="RHEA-COMP:17339"/>
        <dbReference type="Rhea" id="RHEA-COMP:17340"/>
        <dbReference type="ChEBI" id="CHEBI:33019"/>
        <dbReference type="ChEBI" id="CHEBI:61560"/>
        <dbReference type="ChEBI" id="CHEBI:173112"/>
        <dbReference type="EC" id="2.7.7.7"/>
    </reaction>
</comment>
<dbReference type="Pfam" id="PF00817">
    <property type="entry name" value="IMS"/>
    <property type="match status" value="1"/>
</dbReference>
<dbReference type="PANTHER" id="PTHR11076">
    <property type="entry name" value="DNA REPAIR POLYMERASE UMUC / TRANSFERASE FAMILY MEMBER"/>
    <property type="match status" value="1"/>
</dbReference>
<evidence type="ECO:0000259" key="4">
    <source>
        <dbReference type="PROSITE" id="PS50173"/>
    </source>
</evidence>
<dbReference type="SUPFAM" id="SSF100879">
    <property type="entry name" value="Lesion bypass DNA polymerase (Y-family), little finger domain"/>
    <property type="match status" value="1"/>
</dbReference>
<dbReference type="Pfam" id="PF11799">
    <property type="entry name" value="IMS_C"/>
    <property type="match status" value="1"/>
</dbReference>
<protein>
    <submittedName>
        <fullName evidence="5">DNA polymerase IV</fullName>
    </submittedName>
</protein>
<dbReference type="InterPro" id="IPR036775">
    <property type="entry name" value="DNA_pol_Y-fam_lit_finger_sf"/>
</dbReference>
<keyword evidence="6" id="KW-1185">Reference proteome</keyword>
<comment type="similarity">
    <text evidence="1">Belongs to the DNA polymerase type-Y family.</text>
</comment>
<dbReference type="RefSeq" id="WP_344022349.1">
    <property type="nucleotide sequence ID" value="NZ_BAAAJK010000009.1"/>
</dbReference>
<proteinExistence type="inferred from homology"/>
<dbReference type="CDD" id="cd03586">
    <property type="entry name" value="PolY_Pol_IV_kappa"/>
    <property type="match status" value="1"/>
</dbReference>
<organism evidence="5 6">
    <name type="scientific">Pseudonocardia kongjuensis</name>
    <dbReference type="NCBI Taxonomy" id="102227"/>
    <lineage>
        <taxon>Bacteria</taxon>
        <taxon>Bacillati</taxon>
        <taxon>Actinomycetota</taxon>
        <taxon>Actinomycetes</taxon>
        <taxon>Pseudonocardiales</taxon>
        <taxon>Pseudonocardiaceae</taxon>
        <taxon>Pseudonocardia</taxon>
    </lineage>
</organism>
<evidence type="ECO:0000313" key="6">
    <source>
        <dbReference type="Proteomes" id="UP001501414"/>
    </source>
</evidence>
<comment type="caution">
    <text evidence="5">The sequence shown here is derived from an EMBL/GenBank/DDBJ whole genome shotgun (WGS) entry which is preliminary data.</text>
</comment>
<dbReference type="InterPro" id="IPR001126">
    <property type="entry name" value="UmuC"/>
</dbReference>
<gene>
    <name evidence="5" type="ORF">GCM10009613_28200</name>
</gene>
<feature type="domain" description="UmuC" evidence="4">
    <location>
        <begin position="5"/>
        <end position="181"/>
    </location>
</feature>
<comment type="function">
    <text evidence="2">Poorly processive, error-prone DNA polymerase involved in untargeted mutagenesis. Copies undamaged DNA at stalled replication forks, which arise in vivo from mismatched or misaligned primer ends. These misaligned primers can be extended by PolIV. Exhibits no 3'-5' exonuclease (proofreading) activity. May be involved in translesional synthesis, in conjunction with the beta clamp from PolIII.</text>
</comment>